<evidence type="ECO:0008006" key="3">
    <source>
        <dbReference type="Google" id="ProtNLM"/>
    </source>
</evidence>
<protein>
    <recommendedName>
        <fullName evidence="3">Lipoprotein</fullName>
    </recommendedName>
</protein>
<organism evidence="1 2">
    <name type="scientific">Chitinophaga eiseniae</name>
    <dbReference type="NCBI Taxonomy" id="634771"/>
    <lineage>
        <taxon>Bacteria</taxon>
        <taxon>Pseudomonadati</taxon>
        <taxon>Bacteroidota</taxon>
        <taxon>Chitinophagia</taxon>
        <taxon>Chitinophagales</taxon>
        <taxon>Chitinophagaceae</taxon>
        <taxon>Chitinophaga</taxon>
    </lineage>
</organism>
<comment type="caution">
    <text evidence="1">The sequence shown here is derived from an EMBL/GenBank/DDBJ whole genome shotgun (WGS) entry which is preliminary data.</text>
</comment>
<proteinExistence type="predicted"/>
<sequence length="225" mass="25081">MEMNMRYILAAALIMGSMSCKPLRQSIHDTLYGSPAKGPTSDNTTRVEQHSSTTIIVNSSTHQVHSSSGGNFLRNAAALAAAESALRNLPAFAGKQIAVYEAIHFYDDGRINLELQHPTRPDYIDAYRFNKGSWEEPAPVQLSVHDDIKAGLVNLDKVHFINVANVYNNYRLKADSIEGVAPLTHIYAIIRGDSITWYPRSISGSRERYFISFTATGNIDRCYRE</sequence>
<keyword evidence="2" id="KW-1185">Reference proteome</keyword>
<gene>
    <name evidence="1" type="ORF">HGH91_02135</name>
</gene>
<evidence type="ECO:0000313" key="2">
    <source>
        <dbReference type="Proteomes" id="UP000552864"/>
    </source>
</evidence>
<dbReference type="PROSITE" id="PS51257">
    <property type="entry name" value="PROKAR_LIPOPROTEIN"/>
    <property type="match status" value="1"/>
</dbReference>
<evidence type="ECO:0000313" key="1">
    <source>
        <dbReference type="EMBL" id="NLR77403.1"/>
    </source>
</evidence>
<dbReference type="Proteomes" id="UP000552864">
    <property type="component" value="Unassembled WGS sequence"/>
</dbReference>
<dbReference type="AlphaFoldDB" id="A0A847SCD3"/>
<dbReference type="EMBL" id="JABAHZ010000001">
    <property type="protein sequence ID" value="NLR77403.1"/>
    <property type="molecule type" value="Genomic_DNA"/>
</dbReference>
<name>A0A847SCD3_9BACT</name>
<dbReference type="RefSeq" id="WP_168736806.1">
    <property type="nucleotide sequence ID" value="NZ_JABAHZ010000001.1"/>
</dbReference>
<accession>A0A847SCD3</accession>
<reference evidence="1 2" key="1">
    <citation type="submission" date="2020-04" db="EMBL/GenBank/DDBJ databases">
        <authorList>
            <person name="Yin C."/>
        </authorList>
    </citation>
    <scope>NUCLEOTIDE SEQUENCE [LARGE SCALE GENOMIC DNA]</scope>
    <source>
        <strain evidence="1 2">Ak56</strain>
    </source>
</reference>